<keyword evidence="1" id="KW-0560">Oxidoreductase</keyword>
<dbReference type="InterPro" id="IPR041854">
    <property type="entry name" value="BFD-like_2Fe2S-bd_dom_sf"/>
</dbReference>
<dbReference type="InterPro" id="IPR017224">
    <property type="entry name" value="Opine_Oxase_asu/HCN_bsu"/>
</dbReference>
<dbReference type="InterPro" id="IPR041117">
    <property type="entry name" value="SoxA_A3"/>
</dbReference>
<dbReference type="EMBL" id="FRBN01000024">
    <property type="protein sequence ID" value="SHL65227.1"/>
    <property type="molecule type" value="Genomic_DNA"/>
</dbReference>
<evidence type="ECO:0000256" key="1">
    <source>
        <dbReference type="ARBA" id="ARBA00023002"/>
    </source>
</evidence>
<feature type="domain" description="FAD/NAD(P)-binding" evidence="2">
    <location>
        <begin position="6"/>
        <end position="314"/>
    </location>
</feature>
<evidence type="ECO:0000313" key="4">
    <source>
        <dbReference type="EMBL" id="SHL65227.1"/>
    </source>
</evidence>
<evidence type="ECO:0000259" key="3">
    <source>
        <dbReference type="Pfam" id="PF17806"/>
    </source>
</evidence>
<sequence length="464" mass="48309">MMAQVDLAIIGAGPAGMAAAELAASKGLSVCILDEQPRAGGQIYRDVDRVAPLRGDLLGKDYTDGRALTQGLGASGITHLAGAVVWAIEDGPRLAYTQDGKGALIDARHVLLATGALERPMPVPGWTLPGVMTAGAGQILLKQSGVLARRAVLVGSGPLLYLIAAQMVRAGTPPLAMVETQTRGDFAGALRHLGGALRGWRYLLKGLGLLTEIRRAGVARHTGAHGIAITGEGRAEAVEFTAGGRGHRIACDTVFLHHGVVPNTQAARSLNVPHRWEAAQQCFVPELDGWGGTSVDDLHIAGDGAGIGGAKVAALAGRLAALDIALRMGAIEAEARDGEGAPLRREMAQELAARPFLDAAYPPLAEALAPADKTIICRCEEVTAGDIRGYAKLGCIGPNQTKAFGRAGMGPCQGRYCGLSVTQILAEENRQSHDATGYYRIRPPLKPVTLGELAAMDEGPRVAE</sequence>
<dbReference type="InterPro" id="IPR023753">
    <property type="entry name" value="FAD/NAD-binding_dom"/>
</dbReference>
<gene>
    <name evidence="4" type="ORF">SAMN05444414_12455</name>
</gene>
<dbReference type="AlphaFoldDB" id="A0A1M7CDK4"/>
<keyword evidence="5" id="KW-1185">Reference proteome</keyword>
<dbReference type="Proteomes" id="UP000184191">
    <property type="component" value="Unassembled WGS sequence"/>
</dbReference>
<dbReference type="Pfam" id="PF07992">
    <property type="entry name" value="Pyr_redox_2"/>
    <property type="match status" value="1"/>
</dbReference>
<reference evidence="5" key="1">
    <citation type="submission" date="2016-11" db="EMBL/GenBank/DDBJ databases">
        <authorList>
            <person name="Varghese N."/>
            <person name="Submissions S."/>
        </authorList>
    </citation>
    <scope>NUCLEOTIDE SEQUENCE [LARGE SCALE GENOMIC DNA]</scope>
    <source>
        <strain evidence="5">DSM 29327</strain>
    </source>
</reference>
<dbReference type="PRINTS" id="PR00368">
    <property type="entry name" value="FADPNR"/>
</dbReference>
<dbReference type="PRINTS" id="PR00469">
    <property type="entry name" value="PNDRDTASEII"/>
</dbReference>
<organism evidence="4 5">
    <name type="scientific">Roseovarius marisflavi</name>
    <dbReference type="NCBI Taxonomy" id="1054996"/>
    <lineage>
        <taxon>Bacteria</taxon>
        <taxon>Pseudomonadati</taxon>
        <taxon>Pseudomonadota</taxon>
        <taxon>Alphaproteobacteria</taxon>
        <taxon>Rhodobacterales</taxon>
        <taxon>Roseobacteraceae</taxon>
        <taxon>Roseovarius</taxon>
    </lineage>
</organism>
<dbReference type="PIRSF" id="PIRSF037495">
    <property type="entry name" value="Opine_OX_OoxA/HcnB"/>
    <property type="match status" value="1"/>
</dbReference>
<accession>A0A1M7CDK4</accession>
<dbReference type="PANTHER" id="PTHR42949:SF3">
    <property type="entry name" value="ANAEROBIC GLYCEROL-3-PHOSPHATE DEHYDROGENASE SUBUNIT B"/>
    <property type="match status" value="1"/>
</dbReference>
<dbReference type="PANTHER" id="PTHR42949">
    <property type="entry name" value="ANAEROBIC GLYCEROL-3-PHOSPHATE DEHYDROGENASE SUBUNIT B"/>
    <property type="match status" value="1"/>
</dbReference>
<evidence type="ECO:0000259" key="2">
    <source>
        <dbReference type="Pfam" id="PF07992"/>
    </source>
</evidence>
<dbReference type="Gene3D" id="1.10.10.1100">
    <property type="entry name" value="BFD-like [2Fe-2S]-binding domain"/>
    <property type="match status" value="1"/>
</dbReference>
<dbReference type="SUPFAM" id="SSF51905">
    <property type="entry name" value="FAD/NAD(P)-binding domain"/>
    <property type="match status" value="1"/>
</dbReference>
<feature type="domain" description="SoxA A3" evidence="3">
    <location>
        <begin position="373"/>
        <end position="455"/>
    </location>
</feature>
<dbReference type="Gene3D" id="3.50.50.60">
    <property type="entry name" value="FAD/NAD(P)-binding domain"/>
    <property type="match status" value="3"/>
</dbReference>
<dbReference type="InterPro" id="IPR036188">
    <property type="entry name" value="FAD/NAD-bd_sf"/>
</dbReference>
<protein>
    <submittedName>
        <fullName evidence="4">NADPH-dependent 2,4-dienoyl-CoA reductase, sulfur reductase</fullName>
    </submittedName>
</protein>
<dbReference type="STRING" id="1054996.SAMN05444414_12455"/>
<dbReference type="InterPro" id="IPR051691">
    <property type="entry name" value="Metab_Enz_Cyan_OpOx_G3PDH"/>
</dbReference>
<dbReference type="Pfam" id="PF17806">
    <property type="entry name" value="SO_alpha_A3"/>
    <property type="match status" value="1"/>
</dbReference>
<dbReference type="CDD" id="cd19946">
    <property type="entry name" value="GlpA-like_Fer2_BFD-like"/>
    <property type="match status" value="1"/>
</dbReference>
<dbReference type="GO" id="GO:0016491">
    <property type="term" value="F:oxidoreductase activity"/>
    <property type="evidence" value="ECO:0007669"/>
    <property type="project" value="UniProtKB-KW"/>
</dbReference>
<name>A0A1M7CDK4_9RHOB</name>
<proteinExistence type="predicted"/>
<evidence type="ECO:0000313" key="5">
    <source>
        <dbReference type="Proteomes" id="UP000184191"/>
    </source>
</evidence>